<feature type="region of interest" description="Disordered" evidence="1">
    <location>
        <begin position="255"/>
        <end position="285"/>
    </location>
</feature>
<feature type="region of interest" description="Disordered" evidence="1">
    <location>
        <begin position="390"/>
        <end position="415"/>
    </location>
</feature>
<evidence type="ECO:0000259" key="2">
    <source>
        <dbReference type="Pfam" id="PF02120"/>
    </source>
</evidence>
<dbReference type="STRING" id="311180.SAMN04488050_105192"/>
<feature type="region of interest" description="Disordered" evidence="1">
    <location>
        <begin position="189"/>
        <end position="241"/>
    </location>
</feature>
<gene>
    <name evidence="3" type="ORF">SAMN04488050_105192</name>
</gene>
<dbReference type="RefSeq" id="WP_092424438.1">
    <property type="nucleotide sequence ID" value="NZ_FNCL01000005.1"/>
</dbReference>
<dbReference type="InterPro" id="IPR038610">
    <property type="entry name" value="FliK-like_C_sf"/>
</dbReference>
<protein>
    <submittedName>
        <fullName evidence="3">Hook-length control protein FliK</fullName>
    </submittedName>
</protein>
<dbReference type="Pfam" id="PF02120">
    <property type="entry name" value="Flg_hook"/>
    <property type="match status" value="1"/>
</dbReference>
<dbReference type="EMBL" id="FOZW01000005">
    <property type="protein sequence ID" value="SFS82716.1"/>
    <property type="molecule type" value="Genomic_DNA"/>
</dbReference>
<dbReference type="AlphaFoldDB" id="A0A1I6T0R7"/>
<organism evidence="3 4">
    <name type="scientific">Alloyangia pacifica</name>
    <dbReference type="NCBI Taxonomy" id="311180"/>
    <lineage>
        <taxon>Bacteria</taxon>
        <taxon>Pseudomonadati</taxon>
        <taxon>Pseudomonadota</taxon>
        <taxon>Alphaproteobacteria</taxon>
        <taxon>Rhodobacterales</taxon>
        <taxon>Roseobacteraceae</taxon>
        <taxon>Alloyangia</taxon>
    </lineage>
</organism>
<sequence>MINFLTTLGGATTATGTAAETPAEGETPFAGLLALLAGGEGVEAEGDGEEPSGLADLLAGAEAALADPDLSEEEIAAILGPVIAQIGAMLAAEPELLEKADALVAALTETLGVEDAGAEPSWRDLSEGLADLQALLGGAEEVDGDGVELVSLLRRVIEAADVVARPYAPVVTPMVAPVTASAEQILKAPLREASPETGSADVEIEDAPVREGQRVLGGEAETGADFSGQGENEGAEPAVPATRVEARPSVGFTPVTSAALPQAGDAPSQPPNPQPQATPLGPVSTTPMVASTVAASQVASTTPQIAVQGQEILGQIRASTSAEGKINVELKPEGLGKVEISLTPDEAGRLQVVVRADQAAVLSALRADRDGLAAMLRDAGHAVEDSALSFSDLGTQGGNQGDQGDRDGGQTGGFGAYGIARDRAAEVAGDMQSRQLPVGSVDIRI</sequence>
<name>A0A1I6T0R7_9RHOB</name>
<dbReference type="Proteomes" id="UP000199392">
    <property type="component" value="Unassembled WGS sequence"/>
</dbReference>
<evidence type="ECO:0000313" key="4">
    <source>
        <dbReference type="Proteomes" id="UP000199392"/>
    </source>
</evidence>
<keyword evidence="4" id="KW-1185">Reference proteome</keyword>
<reference evidence="4" key="1">
    <citation type="submission" date="2016-10" db="EMBL/GenBank/DDBJ databases">
        <authorList>
            <person name="Varghese N."/>
            <person name="Submissions S."/>
        </authorList>
    </citation>
    <scope>NUCLEOTIDE SEQUENCE [LARGE SCALE GENOMIC DNA]</scope>
    <source>
        <strain evidence="4">DSM 26894</strain>
    </source>
</reference>
<feature type="domain" description="Flagellar hook-length control protein-like C-terminal" evidence="2">
    <location>
        <begin position="322"/>
        <end position="389"/>
    </location>
</feature>
<dbReference type="InterPro" id="IPR021136">
    <property type="entry name" value="Flagellar_hook_control-like_C"/>
</dbReference>
<accession>A0A1I6T0R7</accession>
<proteinExistence type="predicted"/>
<dbReference type="OrthoDB" id="7828543at2"/>
<dbReference type="Gene3D" id="3.30.750.140">
    <property type="match status" value="1"/>
</dbReference>
<evidence type="ECO:0000313" key="3">
    <source>
        <dbReference type="EMBL" id="SFS82716.1"/>
    </source>
</evidence>
<evidence type="ECO:0000256" key="1">
    <source>
        <dbReference type="SAM" id="MobiDB-lite"/>
    </source>
</evidence>